<name>A0ABS1R7D1_9SPHI</name>
<reference evidence="2 3" key="1">
    <citation type="submission" date="2021-01" db="EMBL/GenBank/DDBJ databases">
        <title>C459-1 draft genome sequence.</title>
        <authorList>
            <person name="Zhang X.-F."/>
        </authorList>
    </citation>
    <scope>NUCLEOTIDE SEQUENCE [LARGE SCALE GENOMIC DNA]</scope>
    <source>
        <strain evidence="3">C459-1</strain>
    </source>
</reference>
<dbReference type="PANTHER" id="PTHR43566">
    <property type="entry name" value="CONSERVED PROTEIN"/>
    <property type="match status" value="1"/>
</dbReference>
<sequence>MRKRKQFNTRYSKVKYQIFQNDTGLLTHLLQIREQEELATNRFKGNIFENFVIANFQKFNENSYQHLQYYFWQNHNGIELDLLLKNASDFEVY</sequence>
<protein>
    <submittedName>
        <fullName evidence="2">DUF4143 domain-containing protein</fullName>
    </submittedName>
</protein>
<dbReference type="RefSeq" id="WP_202104243.1">
    <property type="nucleotide sequence ID" value="NZ_JAERTY010000009.1"/>
</dbReference>
<keyword evidence="3" id="KW-1185">Reference proteome</keyword>
<dbReference type="InterPro" id="IPR025420">
    <property type="entry name" value="DUF4143"/>
</dbReference>
<evidence type="ECO:0000313" key="2">
    <source>
        <dbReference type="EMBL" id="MBL1410415.1"/>
    </source>
</evidence>
<proteinExistence type="predicted"/>
<dbReference type="Pfam" id="PF13635">
    <property type="entry name" value="DUF4143"/>
    <property type="match status" value="1"/>
</dbReference>
<feature type="domain" description="DUF4143" evidence="1">
    <location>
        <begin position="10"/>
        <end position="87"/>
    </location>
</feature>
<evidence type="ECO:0000259" key="1">
    <source>
        <dbReference type="Pfam" id="PF13635"/>
    </source>
</evidence>
<comment type="caution">
    <text evidence="2">The sequence shown here is derived from an EMBL/GenBank/DDBJ whole genome shotgun (WGS) entry which is preliminary data.</text>
</comment>
<organism evidence="2 3">
    <name type="scientific">Sphingobacterium faecale</name>
    <dbReference type="NCBI Taxonomy" id="2803775"/>
    <lineage>
        <taxon>Bacteria</taxon>
        <taxon>Pseudomonadati</taxon>
        <taxon>Bacteroidota</taxon>
        <taxon>Sphingobacteriia</taxon>
        <taxon>Sphingobacteriales</taxon>
        <taxon>Sphingobacteriaceae</taxon>
        <taxon>Sphingobacterium</taxon>
    </lineage>
</organism>
<accession>A0ABS1R7D1</accession>
<dbReference type="PANTHER" id="PTHR43566:SF2">
    <property type="entry name" value="DUF4143 DOMAIN-CONTAINING PROTEIN"/>
    <property type="match status" value="1"/>
</dbReference>
<dbReference type="EMBL" id="JAERTY010000009">
    <property type="protein sequence ID" value="MBL1410415.1"/>
    <property type="molecule type" value="Genomic_DNA"/>
</dbReference>
<gene>
    <name evidence="2" type="ORF">JKG61_16785</name>
</gene>
<evidence type="ECO:0000313" key="3">
    <source>
        <dbReference type="Proteomes" id="UP000625283"/>
    </source>
</evidence>
<dbReference type="Proteomes" id="UP000625283">
    <property type="component" value="Unassembled WGS sequence"/>
</dbReference>